<feature type="non-terminal residue" evidence="2">
    <location>
        <position position="89"/>
    </location>
</feature>
<dbReference type="AlphaFoldDB" id="A0A136JIZ6"/>
<accession>A0A136JIZ6</accession>
<proteinExistence type="predicted"/>
<organism evidence="2 3">
    <name type="scientific">Microdochium bolleyi</name>
    <dbReference type="NCBI Taxonomy" id="196109"/>
    <lineage>
        <taxon>Eukaryota</taxon>
        <taxon>Fungi</taxon>
        <taxon>Dikarya</taxon>
        <taxon>Ascomycota</taxon>
        <taxon>Pezizomycotina</taxon>
        <taxon>Sordariomycetes</taxon>
        <taxon>Xylariomycetidae</taxon>
        <taxon>Xylariales</taxon>
        <taxon>Microdochiaceae</taxon>
        <taxon>Microdochium</taxon>
    </lineage>
</organism>
<evidence type="ECO:0000313" key="2">
    <source>
        <dbReference type="EMBL" id="KXJ97116.1"/>
    </source>
</evidence>
<gene>
    <name evidence="2" type="ORF">Micbo1qcDRAFT_155885</name>
</gene>
<name>A0A136JIZ6_9PEZI</name>
<reference evidence="3" key="1">
    <citation type="submission" date="2016-02" db="EMBL/GenBank/DDBJ databases">
        <title>Draft genome sequence of Microdochium bolleyi, a fungal endophyte of beachgrass.</title>
        <authorList>
            <consortium name="DOE Joint Genome Institute"/>
            <person name="David A.S."/>
            <person name="May G."/>
            <person name="Haridas S."/>
            <person name="Lim J."/>
            <person name="Wang M."/>
            <person name="Labutti K."/>
            <person name="Lipzen A."/>
            <person name="Barry K."/>
            <person name="Grigoriev I.V."/>
        </authorList>
    </citation>
    <scope>NUCLEOTIDE SEQUENCE [LARGE SCALE GENOMIC DNA]</scope>
    <source>
        <strain evidence="3">J235TASD1</strain>
    </source>
</reference>
<dbReference type="EMBL" id="KQ964245">
    <property type="protein sequence ID" value="KXJ97116.1"/>
    <property type="molecule type" value="Genomic_DNA"/>
</dbReference>
<sequence length="89" mass="10033">MLSRHSFTSYEKQKGAQDSRAGSVLSPVPQRPGSMLRSKSFYPMTRTEQPPSPHPALNKQALEEHDAEEKNQPIPSWEEPLFTGRDIKG</sequence>
<feature type="region of interest" description="Disordered" evidence="1">
    <location>
        <begin position="1"/>
        <end position="89"/>
    </location>
</feature>
<evidence type="ECO:0000256" key="1">
    <source>
        <dbReference type="SAM" id="MobiDB-lite"/>
    </source>
</evidence>
<feature type="compositionally biased region" description="Basic and acidic residues" evidence="1">
    <location>
        <begin position="61"/>
        <end position="71"/>
    </location>
</feature>
<dbReference type="STRING" id="196109.A0A136JIZ6"/>
<dbReference type="Proteomes" id="UP000070501">
    <property type="component" value="Unassembled WGS sequence"/>
</dbReference>
<evidence type="ECO:0000313" key="3">
    <source>
        <dbReference type="Proteomes" id="UP000070501"/>
    </source>
</evidence>
<keyword evidence="3" id="KW-1185">Reference proteome</keyword>
<protein>
    <submittedName>
        <fullName evidence="2">Uncharacterized protein</fullName>
    </submittedName>
</protein>
<feature type="compositionally biased region" description="Polar residues" evidence="1">
    <location>
        <begin position="1"/>
        <end position="10"/>
    </location>
</feature>
<dbReference type="InParanoid" id="A0A136JIZ6"/>